<name>A0A3M0YZW8_9BACT</name>
<dbReference type="AlphaFoldDB" id="A0A3M0YZW8"/>
<dbReference type="Proteomes" id="UP000269410">
    <property type="component" value="Unassembled WGS sequence"/>
</dbReference>
<organism evidence="1 2">
    <name type="scientific">Candidatus Dojkabacteria bacterium</name>
    <dbReference type="NCBI Taxonomy" id="2099670"/>
    <lineage>
        <taxon>Bacteria</taxon>
        <taxon>Candidatus Dojkabacteria</taxon>
    </lineage>
</organism>
<protein>
    <submittedName>
        <fullName evidence="1">Uncharacterized protein</fullName>
    </submittedName>
</protein>
<accession>A0A3M0YZW8</accession>
<comment type="caution">
    <text evidence="1">The sequence shown here is derived from an EMBL/GenBank/DDBJ whole genome shotgun (WGS) entry which is preliminary data.</text>
</comment>
<dbReference type="EMBL" id="RFKV01000008">
    <property type="protein sequence ID" value="RMD77700.1"/>
    <property type="molecule type" value="Genomic_DNA"/>
</dbReference>
<sequence>MRYKVGLVIRNKSYSLLLVKPIRNKKERELGIYYTFPTLLVDEEESRDQALRRLMDVLIVHQNPSLKELLSYESDDYEVDYFFVEGDFDISKAFYEHFESFKYLHYQDFDSKNMADQDIDEDALFIMDAIRDIVIENL</sequence>
<proteinExistence type="predicted"/>
<evidence type="ECO:0000313" key="1">
    <source>
        <dbReference type="EMBL" id="RMD77700.1"/>
    </source>
</evidence>
<reference evidence="1 2" key="1">
    <citation type="submission" date="2018-10" db="EMBL/GenBank/DDBJ databases">
        <title>Thermophilic Lithotrophy and Phototrophy in an Intertidal, Iron-rich, Geothermal Spring.</title>
        <authorList>
            <person name="Ward L.M."/>
            <person name="Idei A."/>
            <person name="Nakagawa M."/>
            <person name="Ueno Y."/>
            <person name="Fischer W."/>
            <person name="Mcglynn S.E."/>
        </authorList>
    </citation>
    <scope>NUCLEOTIDE SEQUENCE [LARGE SCALE GENOMIC DNA]</scope>
    <source>
        <strain evidence="1">J137</strain>
    </source>
</reference>
<gene>
    <name evidence="1" type="ORF">D6810_00285</name>
</gene>
<evidence type="ECO:0000313" key="2">
    <source>
        <dbReference type="Proteomes" id="UP000269410"/>
    </source>
</evidence>